<reference evidence="8 9" key="1">
    <citation type="journal article" date="2009" name="Nature">
        <title>Evolution of pathogenicity and sexual reproduction in eight Candida genomes.</title>
        <authorList>
            <person name="Butler G."/>
            <person name="Rasmussen M.D."/>
            <person name="Lin M.F."/>
            <person name="Santos M.A."/>
            <person name="Sakthikumar S."/>
            <person name="Munro C.A."/>
            <person name="Rheinbay E."/>
            <person name="Grabherr M."/>
            <person name="Forche A."/>
            <person name="Reedy J.L."/>
            <person name="Agrafioti I."/>
            <person name="Arnaud M.B."/>
            <person name="Bates S."/>
            <person name="Brown A.J."/>
            <person name="Brunke S."/>
            <person name="Costanzo M.C."/>
            <person name="Fitzpatrick D.A."/>
            <person name="de Groot P.W."/>
            <person name="Harris D."/>
            <person name="Hoyer L.L."/>
            <person name="Hube B."/>
            <person name="Klis F.M."/>
            <person name="Kodira C."/>
            <person name="Lennard N."/>
            <person name="Logue M.E."/>
            <person name="Martin R."/>
            <person name="Neiman A.M."/>
            <person name="Nikolaou E."/>
            <person name="Quail M.A."/>
            <person name="Quinn J."/>
            <person name="Santos M.C."/>
            <person name="Schmitzberger F.F."/>
            <person name="Sherlock G."/>
            <person name="Shah P."/>
            <person name="Silverstein K.A."/>
            <person name="Skrzypek M.S."/>
            <person name="Soll D."/>
            <person name="Staggs R."/>
            <person name="Stansfield I."/>
            <person name="Stumpf M.P."/>
            <person name="Sudbery P.E."/>
            <person name="Srikantha T."/>
            <person name="Zeng Q."/>
            <person name="Berman J."/>
            <person name="Berriman M."/>
            <person name="Heitman J."/>
            <person name="Gow N.A."/>
            <person name="Lorenz M.C."/>
            <person name="Birren B.W."/>
            <person name="Kellis M."/>
            <person name="Cuomo C.A."/>
        </authorList>
    </citation>
    <scope>NUCLEOTIDE SEQUENCE [LARGE SCALE GENOMIC DNA]</scope>
    <source>
        <strain evidence="8 9">WO-1</strain>
    </source>
</reference>
<comment type="subcellular location">
    <subcellularLocation>
        <location evidence="1">Mitochondrion</location>
    </subcellularLocation>
</comment>
<accession>C4YSR1</accession>
<proteinExistence type="inferred from homology"/>
<dbReference type="Proteomes" id="UP000001429">
    <property type="component" value="Chromosome 6"/>
</dbReference>
<gene>
    <name evidence="8" type="ORF">CAWG_05129</name>
</gene>
<evidence type="ECO:0000313" key="8">
    <source>
        <dbReference type="EMBL" id="EEQ46764.1"/>
    </source>
</evidence>
<dbReference type="Pfam" id="PF10236">
    <property type="entry name" value="DAP3"/>
    <property type="match status" value="1"/>
</dbReference>
<evidence type="ECO:0000313" key="9">
    <source>
        <dbReference type="Proteomes" id="UP000001429"/>
    </source>
</evidence>
<evidence type="ECO:0000256" key="5">
    <source>
        <dbReference type="ARBA" id="ARBA00023128"/>
    </source>
</evidence>
<dbReference type="PANTHER" id="PTHR12810:SF0">
    <property type="entry name" value="SMALL RIBOSOMAL SUBUNIT PROTEIN MS29"/>
    <property type="match status" value="1"/>
</dbReference>
<name>C4YSR1_CANAW</name>
<evidence type="ECO:0000256" key="6">
    <source>
        <dbReference type="ARBA" id="ARBA00023274"/>
    </source>
</evidence>
<keyword evidence="5" id="KW-0496">Mitochondrion</keyword>
<organism evidence="8 9">
    <name type="scientific">Candida albicans (strain WO-1)</name>
    <name type="common">Yeast</name>
    <dbReference type="NCBI Taxonomy" id="294748"/>
    <lineage>
        <taxon>Eukaryota</taxon>
        <taxon>Fungi</taxon>
        <taxon>Dikarya</taxon>
        <taxon>Ascomycota</taxon>
        <taxon>Saccharomycotina</taxon>
        <taxon>Pichiomycetes</taxon>
        <taxon>Debaryomycetaceae</taxon>
        <taxon>Candida/Lodderomyces clade</taxon>
        <taxon>Candida</taxon>
    </lineage>
</organism>
<dbReference type="AlphaFoldDB" id="C4YSR1"/>
<evidence type="ECO:0000256" key="3">
    <source>
        <dbReference type="ARBA" id="ARBA00022946"/>
    </source>
</evidence>
<evidence type="ECO:0000256" key="7">
    <source>
        <dbReference type="ARBA" id="ARBA00035140"/>
    </source>
</evidence>
<dbReference type="GO" id="GO:0003735">
    <property type="term" value="F:structural constituent of ribosome"/>
    <property type="evidence" value="ECO:0007669"/>
    <property type="project" value="TreeGrafter"/>
</dbReference>
<keyword evidence="4" id="KW-0689">Ribosomal protein</keyword>
<dbReference type="HOGENOM" id="CLU_039957_0_0_1"/>
<evidence type="ECO:0000256" key="4">
    <source>
        <dbReference type="ARBA" id="ARBA00022980"/>
    </source>
</evidence>
<evidence type="ECO:0000256" key="1">
    <source>
        <dbReference type="ARBA" id="ARBA00004173"/>
    </source>
</evidence>
<dbReference type="InterPro" id="IPR027417">
    <property type="entry name" value="P-loop_NTPase"/>
</dbReference>
<keyword evidence="9" id="KW-1185">Reference proteome</keyword>
<dbReference type="OMA" id="GLAHWMT"/>
<sequence>MLRATNILRERIAAAAAASSSSSFSFLTTNTAARSFTTTSINLAVVRQKEGKKKQVLRKRIDPNKQKQKKTTGLTHLPFRDAVRNLNLEQTAPTLIAETLSNKELKAGTVTKYEKSIEKSLTVLNAFKKYQHHEMFQTPISLVTSNTIKINEEFVEKLDGESKSNRIYIDGIKGSGKSTLINQAISLAQEKFNNEAIVLYLNSGEVIGNGTSDYVKNSKLGVYQQPMLTKRWIHKILSANANIFKKLKLTKDIKFAKDKSETLLKANTATLYDFLSQNRDMGKVHPTYAFQFFIEQLVEHSQNVPIIVSVDDFNALADYPWTKYKHPDFTPIHVNEFEIGQFLLKCASGEINFAKGGVLLGKSNDFALNRQTVKVGVYPNEEYNPFLKMPIFDFDLANSLTANGGIKPFKVLPFTKEEVRSLMQFWKDQGVLIVREDFHKKDYEKISDSPEINIDEQFEKLVQASYVNNQGNPYGMIKQAVLSY</sequence>
<protein>
    <recommendedName>
        <fullName evidence="7">Small ribosomal subunit protein mS29</fullName>
    </recommendedName>
</protein>
<keyword evidence="3" id="KW-0809">Transit peptide</keyword>
<keyword evidence="6" id="KW-0687">Ribonucleoprotein</keyword>
<evidence type="ECO:0000256" key="2">
    <source>
        <dbReference type="ARBA" id="ARBA00009863"/>
    </source>
</evidence>
<comment type="similarity">
    <text evidence="2">Belongs to the mitochondrion-specific ribosomal protein mS29 family.</text>
</comment>
<dbReference type="GO" id="GO:0005763">
    <property type="term" value="C:mitochondrial small ribosomal subunit"/>
    <property type="evidence" value="ECO:0007669"/>
    <property type="project" value="TreeGrafter"/>
</dbReference>
<dbReference type="VEuPathDB" id="FungiDB:CAWG_05129"/>
<dbReference type="PANTHER" id="PTHR12810">
    <property type="entry name" value="MITOCHONDRIAL 28S RIBOSOMAL PROTEIN S29"/>
    <property type="match status" value="1"/>
</dbReference>
<dbReference type="InterPro" id="IPR019368">
    <property type="entry name" value="Ribosomal_mS29"/>
</dbReference>
<dbReference type="Gene3D" id="3.40.50.300">
    <property type="entry name" value="P-loop containing nucleotide triphosphate hydrolases"/>
    <property type="match status" value="1"/>
</dbReference>
<dbReference type="EMBL" id="CM000312">
    <property type="protein sequence ID" value="EEQ46764.1"/>
    <property type="molecule type" value="Genomic_DNA"/>
</dbReference>
<dbReference type="PaxDb" id="5476-C4YSR1"/>
<dbReference type="OrthoDB" id="274828at2759"/>